<reference evidence="1 2" key="1">
    <citation type="submission" date="2019-08" db="EMBL/GenBank/DDBJ databases">
        <title>Genome of Luteibaculum oceani JCM 18817.</title>
        <authorList>
            <person name="Bowman J.P."/>
        </authorList>
    </citation>
    <scope>NUCLEOTIDE SEQUENCE [LARGE SCALE GENOMIC DNA]</scope>
    <source>
        <strain evidence="1 2">JCM 18817</strain>
    </source>
</reference>
<evidence type="ECO:0000313" key="1">
    <source>
        <dbReference type="EMBL" id="TXC78511.1"/>
    </source>
</evidence>
<comment type="caution">
    <text evidence="1">The sequence shown here is derived from an EMBL/GenBank/DDBJ whole genome shotgun (WGS) entry which is preliminary data.</text>
</comment>
<evidence type="ECO:0000313" key="2">
    <source>
        <dbReference type="Proteomes" id="UP000321168"/>
    </source>
</evidence>
<dbReference type="Proteomes" id="UP000321168">
    <property type="component" value="Unassembled WGS sequence"/>
</dbReference>
<dbReference type="RefSeq" id="WP_147014538.1">
    <property type="nucleotide sequence ID" value="NZ_VORB01000006.1"/>
</dbReference>
<keyword evidence="2" id="KW-1185">Reference proteome</keyword>
<dbReference type="AlphaFoldDB" id="A0A5C6V1H3"/>
<accession>A0A5C6V1H3</accession>
<dbReference type="EMBL" id="VORB01000006">
    <property type="protein sequence ID" value="TXC78511.1"/>
    <property type="molecule type" value="Genomic_DNA"/>
</dbReference>
<proteinExistence type="predicted"/>
<sequence length="96" mass="11441">MKKLKKLVQRFRDWMNPSNSSRSSSNAYRSWRVYSTHRAYKHLFNPFDMGFFTYESHVLLVPANKSISIKRGGSFGEWVKDLKKRLSGRKRTIKIR</sequence>
<organism evidence="1 2">
    <name type="scientific">Luteibaculum oceani</name>
    <dbReference type="NCBI Taxonomy" id="1294296"/>
    <lineage>
        <taxon>Bacteria</taxon>
        <taxon>Pseudomonadati</taxon>
        <taxon>Bacteroidota</taxon>
        <taxon>Flavobacteriia</taxon>
        <taxon>Flavobacteriales</taxon>
        <taxon>Luteibaculaceae</taxon>
        <taxon>Luteibaculum</taxon>
    </lineage>
</organism>
<protein>
    <submittedName>
        <fullName evidence="1">Uncharacterized protein</fullName>
    </submittedName>
</protein>
<gene>
    <name evidence="1" type="ORF">FRX97_07265</name>
</gene>
<name>A0A5C6V1H3_9FLAO</name>